<gene>
    <name evidence="8" type="ORF">PO158_01210</name>
</gene>
<comment type="similarity">
    <text evidence="6">Belongs to the Vsr family.</text>
</comment>
<comment type="caution">
    <text evidence="8">The sequence shown here is derived from an EMBL/GenBank/DDBJ whole genome shotgun (WGS) entry which is preliminary data.</text>
</comment>
<evidence type="ECO:0000256" key="5">
    <source>
        <dbReference type="ARBA" id="ARBA00023204"/>
    </source>
</evidence>
<dbReference type="InterPro" id="IPR011335">
    <property type="entry name" value="Restrct_endonuc-II-like"/>
</dbReference>
<keyword evidence="4" id="KW-0378">Hydrolase</keyword>
<proteinExistence type="inferred from homology"/>
<sequence length="144" mass="17047">MKTTKYRSKMMSKIRSTGGKAETILGKAIWHKGIRYFRNYKKLPGKPDLAITKYKVAVFVDGEYWHGYNFDEIKSGKRVHRNRNYWLHKISYNMDHDKKVNAELKSQGWTVLRFWERHQVLKDLDGCVAQIVSAVNKKKQQSRL</sequence>
<reference evidence="8" key="1">
    <citation type="submission" date="2023-01" db="EMBL/GenBank/DDBJ databases">
        <title>Genome analysis of 13 Lactobacillus isolated from gut of wild boar.</title>
        <authorList>
            <person name="Papp P."/>
            <person name="Libisch B."/>
            <person name="Nagy T."/>
            <person name="Olasz F."/>
        </authorList>
    </citation>
    <scope>NUCLEOTIDE SEQUENCE</scope>
    <source>
        <strain evidence="8">F108</strain>
    </source>
</reference>
<evidence type="ECO:0000256" key="1">
    <source>
        <dbReference type="ARBA" id="ARBA00022722"/>
    </source>
</evidence>
<dbReference type="GO" id="GO:0006298">
    <property type="term" value="P:mismatch repair"/>
    <property type="evidence" value="ECO:0007669"/>
    <property type="project" value="InterPro"/>
</dbReference>
<organism evidence="8 9">
    <name type="scientific">Limosilactobacillus mucosae</name>
    <name type="common">Lactobacillus mucosae</name>
    <dbReference type="NCBI Taxonomy" id="97478"/>
    <lineage>
        <taxon>Bacteria</taxon>
        <taxon>Bacillati</taxon>
        <taxon>Bacillota</taxon>
        <taxon>Bacilli</taxon>
        <taxon>Lactobacillales</taxon>
        <taxon>Lactobacillaceae</taxon>
        <taxon>Limosilactobacillus</taxon>
    </lineage>
</organism>
<protein>
    <submittedName>
        <fullName evidence="8">Very short patch repair endonuclease</fullName>
    </submittedName>
</protein>
<evidence type="ECO:0000313" key="8">
    <source>
        <dbReference type="EMBL" id="MDC2826912.1"/>
    </source>
</evidence>
<evidence type="ECO:0000256" key="2">
    <source>
        <dbReference type="ARBA" id="ARBA00022759"/>
    </source>
</evidence>
<dbReference type="SUPFAM" id="SSF52980">
    <property type="entry name" value="Restriction endonuclease-like"/>
    <property type="match status" value="1"/>
</dbReference>
<dbReference type="RefSeq" id="WP_272207545.1">
    <property type="nucleotide sequence ID" value="NZ_JAQONC010000007.1"/>
</dbReference>
<name>A0AAJ1HM48_LIMMU</name>
<dbReference type="GO" id="GO:0016787">
    <property type="term" value="F:hydrolase activity"/>
    <property type="evidence" value="ECO:0007669"/>
    <property type="project" value="UniProtKB-KW"/>
</dbReference>
<dbReference type="Pfam" id="PF03852">
    <property type="entry name" value="Vsr"/>
    <property type="match status" value="1"/>
</dbReference>
<evidence type="ECO:0000256" key="6">
    <source>
        <dbReference type="ARBA" id="ARBA00029466"/>
    </source>
</evidence>
<keyword evidence="1" id="KW-0540">Nuclease</keyword>
<dbReference type="InterPro" id="IPR007569">
    <property type="entry name" value="DUF559"/>
</dbReference>
<evidence type="ECO:0000313" key="9">
    <source>
        <dbReference type="Proteomes" id="UP001218021"/>
    </source>
</evidence>
<evidence type="ECO:0000256" key="3">
    <source>
        <dbReference type="ARBA" id="ARBA00022763"/>
    </source>
</evidence>
<dbReference type="GO" id="GO:0004519">
    <property type="term" value="F:endonuclease activity"/>
    <property type="evidence" value="ECO:0007669"/>
    <property type="project" value="UniProtKB-KW"/>
</dbReference>
<dbReference type="InterPro" id="IPR004603">
    <property type="entry name" value="DNA_mismatch_endonuc_vsr"/>
</dbReference>
<dbReference type="Proteomes" id="UP001218021">
    <property type="component" value="Unassembled WGS sequence"/>
</dbReference>
<dbReference type="CDD" id="cd00221">
    <property type="entry name" value="Vsr"/>
    <property type="match status" value="1"/>
</dbReference>
<accession>A0AAJ1HM48</accession>
<dbReference type="NCBIfam" id="TIGR00632">
    <property type="entry name" value="vsr"/>
    <property type="match status" value="1"/>
</dbReference>
<evidence type="ECO:0000256" key="4">
    <source>
        <dbReference type="ARBA" id="ARBA00022801"/>
    </source>
</evidence>
<keyword evidence="2 8" id="KW-0255">Endonuclease</keyword>
<keyword evidence="5" id="KW-0234">DNA repair</keyword>
<feature type="domain" description="DUF559" evidence="7">
    <location>
        <begin position="94"/>
        <end position="135"/>
    </location>
</feature>
<keyword evidence="3" id="KW-0227">DNA damage</keyword>
<dbReference type="Gene3D" id="3.40.960.10">
    <property type="entry name" value="VSR Endonuclease"/>
    <property type="match status" value="1"/>
</dbReference>
<dbReference type="EMBL" id="JAQOND010000006">
    <property type="protein sequence ID" value="MDC2826912.1"/>
    <property type="molecule type" value="Genomic_DNA"/>
</dbReference>
<dbReference type="Pfam" id="PF04480">
    <property type="entry name" value="DUF559"/>
    <property type="match status" value="1"/>
</dbReference>
<dbReference type="AlphaFoldDB" id="A0AAJ1HM48"/>
<evidence type="ECO:0000259" key="7">
    <source>
        <dbReference type="Pfam" id="PF04480"/>
    </source>
</evidence>